<keyword evidence="1" id="KW-0812">Transmembrane</keyword>
<feature type="transmembrane region" description="Helical" evidence="1">
    <location>
        <begin position="134"/>
        <end position="155"/>
    </location>
</feature>
<name>A0ABV6TFX8_9ACTN</name>
<feature type="transmembrane region" description="Helical" evidence="1">
    <location>
        <begin position="167"/>
        <end position="194"/>
    </location>
</feature>
<dbReference type="InterPro" id="IPR046675">
    <property type="entry name" value="DUF6545"/>
</dbReference>
<keyword evidence="1" id="KW-0472">Membrane</keyword>
<evidence type="ECO:0000259" key="2">
    <source>
        <dbReference type="Pfam" id="PF20182"/>
    </source>
</evidence>
<keyword evidence="4" id="KW-1185">Reference proteome</keyword>
<evidence type="ECO:0000313" key="4">
    <source>
        <dbReference type="Proteomes" id="UP001589887"/>
    </source>
</evidence>
<feature type="transmembrane region" description="Helical" evidence="1">
    <location>
        <begin position="214"/>
        <end position="236"/>
    </location>
</feature>
<protein>
    <submittedName>
        <fullName evidence="3">MAB_1171c family putative transporter</fullName>
    </submittedName>
</protein>
<dbReference type="Pfam" id="PF20182">
    <property type="entry name" value="DUF6545"/>
    <property type="match status" value="1"/>
</dbReference>
<feature type="domain" description="DUF6545" evidence="2">
    <location>
        <begin position="238"/>
        <end position="372"/>
    </location>
</feature>
<feature type="transmembrane region" description="Helical" evidence="1">
    <location>
        <begin position="98"/>
        <end position="114"/>
    </location>
</feature>
<comment type="caution">
    <text evidence="3">The sequence shown here is derived from an EMBL/GenBank/DDBJ whole genome shotgun (WGS) entry which is preliminary data.</text>
</comment>
<organism evidence="3 4">
    <name type="scientific">Streptomyces noboritoensis</name>
    <dbReference type="NCBI Taxonomy" id="67337"/>
    <lineage>
        <taxon>Bacteria</taxon>
        <taxon>Bacillati</taxon>
        <taxon>Actinomycetota</taxon>
        <taxon>Actinomycetes</taxon>
        <taxon>Kitasatosporales</taxon>
        <taxon>Streptomycetaceae</taxon>
        <taxon>Streptomyces</taxon>
    </lineage>
</organism>
<dbReference type="NCBIfam" id="NF042915">
    <property type="entry name" value="MAB_1171c_fam"/>
    <property type="match status" value="1"/>
</dbReference>
<dbReference type="EMBL" id="JBHMQV010000009">
    <property type="protein sequence ID" value="MFC0844677.1"/>
    <property type="molecule type" value="Genomic_DNA"/>
</dbReference>
<feature type="transmembrane region" description="Helical" evidence="1">
    <location>
        <begin position="57"/>
        <end position="77"/>
    </location>
</feature>
<keyword evidence="1" id="KW-1133">Transmembrane helix</keyword>
<evidence type="ECO:0000313" key="3">
    <source>
        <dbReference type="EMBL" id="MFC0844677.1"/>
    </source>
</evidence>
<accession>A0ABV6TFX8</accession>
<reference evidence="3 4" key="1">
    <citation type="submission" date="2024-09" db="EMBL/GenBank/DDBJ databases">
        <authorList>
            <person name="Sun Q."/>
            <person name="Mori K."/>
        </authorList>
    </citation>
    <scope>NUCLEOTIDE SEQUENCE [LARGE SCALE GENOMIC DNA]</scope>
    <source>
        <strain evidence="3 4">JCM 4557</strain>
    </source>
</reference>
<dbReference type="Proteomes" id="UP001589887">
    <property type="component" value="Unassembled WGS sequence"/>
</dbReference>
<evidence type="ECO:0000256" key="1">
    <source>
        <dbReference type="SAM" id="Phobius"/>
    </source>
</evidence>
<feature type="transmembrane region" description="Helical" evidence="1">
    <location>
        <begin position="21"/>
        <end position="37"/>
    </location>
</feature>
<gene>
    <name evidence="3" type="ORF">ACFH04_13310</name>
</gene>
<dbReference type="RefSeq" id="WP_394324159.1">
    <property type="nucleotide sequence ID" value="NZ_JBHMQV010000009.1"/>
</dbReference>
<sequence>MTLVALWRLPALRYGDPLRRTLWGCSAGFAVALWARFPPVKAALDSVAVDLSALVKYFFSMIAALALLNYAVTSYGVGSSPPRHIAICRKVARTARRATVVVIPAMVLLFFTVVDRSHPTHDFAADHAGQWGAAVFMTLFYLYLGFAAATCAYQWSHVSRRAESVSLRVGLTLGAAATWLYTAYAMVRASFMWLAMFVHVSPPVDRAAGKAGDLLNVAAAVLFATGASLPTTGVVAQRWRTWRLLSRLHPLRKDLAQQFPHLCFRPVASRLREASRWSLPLDVRLDRTIQECGDAVEQLRHHATSDLWPVAEEATAHHTDPEAAAEAYWVAAALRSARAGRRASLPAAPLPPKPFTDSQSEGHWLLRVQNVYLGIPTQAIDQILARAGQPRDGIALELAKK</sequence>
<dbReference type="InterPro" id="IPR050039">
    <property type="entry name" value="MAB_1171c-like"/>
</dbReference>
<proteinExistence type="predicted"/>